<dbReference type="EMBL" id="NESQ01000405">
    <property type="protein sequence ID" value="PUU73187.1"/>
    <property type="molecule type" value="Genomic_DNA"/>
</dbReference>
<organism evidence="1 2">
    <name type="scientific">Tuber borchii</name>
    <name type="common">White truffle</name>
    <dbReference type="NCBI Taxonomy" id="42251"/>
    <lineage>
        <taxon>Eukaryota</taxon>
        <taxon>Fungi</taxon>
        <taxon>Dikarya</taxon>
        <taxon>Ascomycota</taxon>
        <taxon>Pezizomycotina</taxon>
        <taxon>Pezizomycetes</taxon>
        <taxon>Pezizales</taxon>
        <taxon>Tuberaceae</taxon>
        <taxon>Tuber</taxon>
    </lineage>
</organism>
<evidence type="ECO:0000313" key="2">
    <source>
        <dbReference type="Proteomes" id="UP000244722"/>
    </source>
</evidence>
<proteinExistence type="predicted"/>
<protein>
    <submittedName>
        <fullName evidence="1">Uncharacterized protein</fullName>
    </submittedName>
</protein>
<dbReference type="Proteomes" id="UP000244722">
    <property type="component" value="Unassembled WGS sequence"/>
</dbReference>
<dbReference type="AlphaFoldDB" id="A0A2T6ZCG1"/>
<accession>A0A2T6ZCG1</accession>
<evidence type="ECO:0000313" key="1">
    <source>
        <dbReference type="EMBL" id="PUU73187.1"/>
    </source>
</evidence>
<comment type="caution">
    <text evidence="1">The sequence shown here is derived from an EMBL/GenBank/DDBJ whole genome shotgun (WGS) entry which is preliminary data.</text>
</comment>
<name>A0A2T6ZCG1_TUBBO</name>
<sequence>MEGRLDYLGGVFLVGRFSSTGMEMELRTVMVSTGISAHSGSGGRTPLSCAHRMASKCRLFRRHNPSTPPKIKPPKNPPFTPPPFHSALEFPRFVTFYGLLISSKETKKDEHESRGVTRFSFWDLRPGRMGKLVLVSTLGGRGGLSCGVGWCALWREYGKRPITFVDGGRSCAFTRSEPFLTSVLPLAITSNPEHCTQGQAE</sequence>
<gene>
    <name evidence="1" type="ORF">B9Z19DRAFT_568966</name>
</gene>
<keyword evidence="2" id="KW-1185">Reference proteome</keyword>
<reference evidence="1 2" key="1">
    <citation type="submission" date="2017-04" db="EMBL/GenBank/DDBJ databases">
        <title>Draft genome sequence of Tuber borchii Vittad., a whitish edible truffle.</title>
        <authorList>
            <consortium name="DOE Joint Genome Institute"/>
            <person name="Murat C."/>
            <person name="Kuo A."/>
            <person name="Barry K.W."/>
            <person name="Clum A."/>
            <person name="Dockter R.B."/>
            <person name="Fauchery L."/>
            <person name="Iotti M."/>
            <person name="Kohler A."/>
            <person name="Labutti K."/>
            <person name="Lindquist E.A."/>
            <person name="Lipzen A."/>
            <person name="Ohm R.A."/>
            <person name="Wang M."/>
            <person name="Grigoriev I.V."/>
            <person name="Zambonelli A."/>
            <person name="Martin F.M."/>
        </authorList>
    </citation>
    <scope>NUCLEOTIDE SEQUENCE [LARGE SCALE GENOMIC DNA]</scope>
    <source>
        <strain evidence="1 2">Tbo3840</strain>
    </source>
</reference>